<dbReference type="AlphaFoldDB" id="A0AA88LDI7"/>
<sequence length="433" mass="49256">MISVKTKPKCHVFPGMLTFKIWMWFQLSEESQAILSSSRESKLPPNRWNHATAVLKNSIYLFGGRNSERIFADLWKLSLDTVSWEEILPSSKKPTALHDHSMVAWNNSLYVFGGGYLTFGPGCLWIFSTEKQHWRLVKVSNSSWPHGRRAHAATIHKDVMYVFGGYQDLRGPLNDLWLFDLHNEVWSQILTAGECPSPRQCHLFLVSGFNLYIHGGISNKKEFGDLWRLDLKIKKWRLLRQRGGPKKLHSHMGILADGFMFIFGGMKEGKYRGKSWKLKIDTLTWEKVVSPLMTPSDRASSSIHEVPKMYLPSVLEALHSPASFLQVPRIFSSLSSSVLQPRSTDRVPRVSSLPNALSSRLGIRRQSLVKRSTAEEEEDTHTFRKSLKTKESVYSLENNVNACDFKCFLLLGGVGEQECIRSSSSLSIWAALL</sequence>
<evidence type="ECO:0000256" key="1">
    <source>
        <dbReference type="ARBA" id="ARBA00022441"/>
    </source>
</evidence>
<reference evidence="3" key="1">
    <citation type="submission" date="2023-07" db="EMBL/GenBank/DDBJ databases">
        <title>Chromosome-level genome assembly of Artemia franciscana.</title>
        <authorList>
            <person name="Jo E."/>
        </authorList>
    </citation>
    <scope>NUCLEOTIDE SEQUENCE</scope>
    <source>
        <tissue evidence="3">Whole body</tissue>
    </source>
</reference>
<dbReference type="InterPro" id="IPR051568">
    <property type="entry name" value="LZTR1/Attractin"/>
</dbReference>
<dbReference type="Pfam" id="PF13415">
    <property type="entry name" value="Beta-prop_FBX42"/>
    <property type="match status" value="1"/>
</dbReference>
<evidence type="ECO:0000256" key="2">
    <source>
        <dbReference type="ARBA" id="ARBA00022737"/>
    </source>
</evidence>
<evidence type="ECO:0000313" key="4">
    <source>
        <dbReference type="Proteomes" id="UP001187531"/>
    </source>
</evidence>
<dbReference type="PANTHER" id="PTHR46376">
    <property type="entry name" value="LEUCINE-ZIPPER-LIKE TRANSCRIPTIONAL REGULATOR 1"/>
    <property type="match status" value="1"/>
</dbReference>
<gene>
    <name evidence="3" type="ORF">QYM36_008106</name>
</gene>
<accession>A0AA88LDI7</accession>
<proteinExistence type="predicted"/>
<dbReference type="SUPFAM" id="SSF117281">
    <property type="entry name" value="Kelch motif"/>
    <property type="match status" value="1"/>
</dbReference>
<keyword evidence="2" id="KW-0677">Repeat</keyword>
<dbReference type="Gene3D" id="2.120.10.80">
    <property type="entry name" value="Kelch-type beta propeller"/>
    <property type="match status" value="2"/>
</dbReference>
<organism evidence="3 4">
    <name type="scientific">Artemia franciscana</name>
    <name type="common">Brine shrimp</name>
    <name type="synonym">Artemia sanfranciscana</name>
    <dbReference type="NCBI Taxonomy" id="6661"/>
    <lineage>
        <taxon>Eukaryota</taxon>
        <taxon>Metazoa</taxon>
        <taxon>Ecdysozoa</taxon>
        <taxon>Arthropoda</taxon>
        <taxon>Crustacea</taxon>
        <taxon>Branchiopoda</taxon>
        <taxon>Anostraca</taxon>
        <taxon>Artemiidae</taxon>
        <taxon>Artemia</taxon>
    </lineage>
</organism>
<dbReference type="PANTHER" id="PTHR46376:SF1">
    <property type="entry name" value="LEUCINE-ZIPPER-LIKE TRANSCRIPTIONAL REGULATOR 1"/>
    <property type="match status" value="1"/>
</dbReference>
<name>A0AA88LDI7_ARTSF</name>
<dbReference type="InterPro" id="IPR015915">
    <property type="entry name" value="Kelch-typ_b-propeller"/>
</dbReference>
<protein>
    <submittedName>
        <fullName evidence="3">Uncharacterized protein</fullName>
    </submittedName>
</protein>
<comment type="caution">
    <text evidence="3">The sequence shown here is derived from an EMBL/GenBank/DDBJ whole genome shotgun (WGS) entry which is preliminary data.</text>
</comment>
<keyword evidence="4" id="KW-1185">Reference proteome</keyword>
<keyword evidence="1" id="KW-0880">Kelch repeat</keyword>
<dbReference type="Proteomes" id="UP001187531">
    <property type="component" value="Unassembled WGS sequence"/>
</dbReference>
<evidence type="ECO:0000313" key="3">
    <source>
        <dbReference type="EMBL" id="KAK2727498.1"/>
    </source>
</evidence>
<dbReference type="GO" id="GO:0005794">
    <property type="term" value="C:Golgi apparatus"/>
    <property type="evidence" value="ECO:0007669"/>
    <property type="project" value="TreeGrafter"/>
</dbReference>
<dbReference type="EMBL" id="JAVRJZ010000001">
    <property type="protein sequence ID" value="KAK2727498.1"/>
    <property type="molecule type" value="Genomic_DNA"/>
</dbReference>